<feature type="coiled-coil region" evidence="7">
    <location>
        <begin position="5"/>
        <end position="70"/>
    </location>
</feature>
<dbReference type="SUPFAM" id="SSF116842">
    <property type="entry name" value="XseB-like"/>
    <property type="match status" value="1"/>
</dbReference>
<dbReference type="Proteomes" id="UP000032366">
    <property type="component" value="Unassembled WGS sequence"/>
</dbReference>
<comment type="function">
    <text evidence="6">Bidirectionally degrades single-stranded DNA into large acid-insoluble oligonucleotides, which are then degraded further into small acid-soluble oligonucleotides.</text>
</comment>
<dbReference type="InterPro" id="IPR003761">
    <property type="entry name" value="Exonuc_VII_S"/>
</dbReference>
<dbReference type="NCBIfam" id="NF002140">
    <property type="entry name" value="PRK00977.1-4"/>
    <property type="match status" value="1"/>
</dbReference>
<evidence type="ECO:0000256" key="3">
    <source>
        <dbReference type="ARBA" id="ARBA00022722"/>
    </source>
</evidence>
<dbReference type="NCBIfam" id="NF010671">
    <property type="entry name" value="PRK14068.1"/>
    <property type="match status" value="1"/>
</dbReference>
<reference evidence="8 10" key="1">
    <citation type="submission" date="2015-01" db="EMBL/GenBank/DDBJ databases">
        <authorList>
            <person name="Guo J."/>
        </authorList>
    </citation>
    <scope>NUCLEOTIDE SEQUENCE [LARGE SCALE GENOMIC DNA]</scope>
    <source>
        <strain evidence="8 10">DSM 22147</strain>
    </source>
</reference>
<evidence type="ECO:0000313" key="10">
    <source>
        <dbReference type="Proteomes" id="UP000032366"/>
    </source>
</evidence>
<dbReference type="Proteomes" id="UP000254100">
    <property type="component" value="Unassembled WGS sequence"/>
</dbReference>
<evidence type="ECO:0000313" key="8">
    <source>
        <dbReference type="EMBL" id="KIX91559.1"/>
    </source>
</evidence>
<accession>A0A0D6XRX3</accession>
<keyword evidence="2 6" id="KW-0963">Cytoplasm</keyword>
<dbReference type="HAMAP" id="MF_00337">
    <property type="entry name" value="Exonuc_7_S"/>
    <property type="match status" value="1"/>
</dbReference>
<dbReference type="GO" id="GO:0006308">
    <property type="term" value="P:DNA catabolic process"/>
    <property type="evidence" value="ECO:0007669"/>
    <property type="project" value="UniProtKB-UniRule"/>
</dbReference>
<evidence type="ECO:0000256" key="2">
    <source>
        <dbReference type="ARBA" id="ARBA00022490"/>
    </source>
</evidence>
<dbReference type="NCBIfam" id="TIGR01280">
    <property type="entry name" value="xseB"/>
    <property type="match status" value="1"/>
</dbReference>
<evidence type="ECO:0000256" key="7">
    <source>
        <dbReference type="SAM" id="Coils"/>
    </source>
</evidence>
<dbReference type="EMBL" id="JXWY01000009">
    <property type="protein sequence ID" value="KIX91559.1"/>
    <property type="molecule type" value="Genomic_DNA"/>
</dbReference>
<comment type="subunit">
    <text evidence="6">Heterooligomer composed of large and small subunits.</text>
</comment>
<evidence type="ECO:0000256" key="5">
    <source>
        <dbReference type="ARBA" id="ARBA00022839"/>
    </source>
</evidence>
<comment type="similarity">
    <text evidence="1 6">Belongs to the XseB family.</text>
</comment>
<evidence type="ECO:0000256" key="1">
    <source>
        <dbReference type="ARBA" id="ARBA00009998"/>
    </source>
</evidence>
<name>A0A0D6XRX3_9STAP</name>
<sequence length="74" mass="8400">MTTDNQSFEAMMHELEEIVKQLDNDTVSLEESLALYQKGMTLSKACEKTLKEAENKVSKLIKEEAEDSDESKSE</sequence>
<dbReference type="AlphaFoldDB" id="A0A0D6XRX3"/>
<evidence type="ECO:0000256" key="4">
    <source>
        <dbReference type="ARBA" id="ARBA00022801"/>
    </source>
</evidence>
<dbReference type="Gene3D" id="1.10.287.1040">
    <property type="entry name" value="Exonuclease VII, small subunit"/>
    <property type="match status" value="1"/>
</dbReference>
<keyword evidence="5 6" id="KW-0269">Exonuclease</keyword>
<dbReference type="GO" id="GO:0005829">
    <property type="term" value="C:cytosol"/>
    <property type="evidence" value="ECO:0007669"/>
    <property type="project" value="TreeGrafter"/>
</dbReference>
<keyword evidence="3 6" id="KW-0540">Nuclease</keyword>
<dbReference type="RefSeq" id="WP_044358922.1">
    <property type="nucleotide sequence ID" value="NZ_JXWY01000009.1"/>
</dbReference>
<dbReference type="InterPro" id="IPR037004">
    <property type="entry name" value="Exonuc_VII_ssu_sf"/>
</dbReference>
<dbReference type="GO" id="GO:0008855">
    <property type="term" value="F:exodeoxyribonuclease VII activity"/>
    <property type="evidence" value="ECO:0007669"/>
    <property type="project" value="UniProtKB-UniRule"/>
</dbReference>
<dbReference type="PANTHER" id="PTHR34137">
    <property type="entry name" value="EXODEOXYRIBONUCLEASE 7 SMALL SUBUNIT"/>
    <property type="match status" value="1"/>
</dbReference>
<keyword evidence="7" id="KW-0175">Coiled coil</keyword>
<dbReference type="Pfam" id="PF02609">
    <property type="entry name" value="Exonuc_VII_S"/>
    <property type="match status" value="1"/>
</dbReference>
<dbReference type="EC" id="3.1.11.6" evidence="6"/>
<keyword evidence="4 6" id="KW-0378">Hydrolase</keyword>
<gene>
    <name evidence="6 9" type="primary">xseB</name>
    <name evidence="9" type="ORF">NCTC13832_01247</name>
    <name evidence="8" type="ORF">TP70_01860</name>
</gene>
<dbReference type="GO" id="GO:0009318">
    <property type="term" value="C:exodeoxyribonuclease VII complex"/>
    <property type="evidence" value="ECO:0007669"/>
    <property type="project" value="UniProtKB-UniRule"/>
</dbReference>
<proteinExistence type="inferred from homology"/>
<dbReference type="EMBL" id="UHDT01000001">
    <property type="protein sequence ID" value="SUM57564.1"/>
    <property type="molecule type" value="Genomic_DNA"/>
</dbReference>
<dbReference type="PANTHER" id="PTHR34137:SF1">
    <property type="entry name" value="EXODEOXYRIBONUCLEASE 7 SMALL SUBUNIT"/>
    <property type="match status" value="1"/>
</dbReference>
<reference evidence="9 11" key="2">
    <citation type="submission" date="2018-06" db="EMBL/GenBank/DDBJ databases">
        <authorList>
            <consortium name="Pathogen Informatics"/>
            <person name="Doyle S."/>
        </authorList>
    </citation>
    <scope>NUCLEOTIDE SEQUENCE [LARGE SCALE GENOMIC DNA]</scope>
    <source>
        <strain evidence="9 11">NCTC13832</strain>
    </source>
</reference>
<evidence type="ECO:0000313" key="9">
    <source>
        <dbReference type="EMBL" id="SUM57564.1"/>
    </source>
</evidence>
<keyword evidence="10" id="KW-1185">Reference proteome</keyword>
<dbReference type="PIRSF" id="PIRSF006488">
    <property type="entry name" value="Exonuc_VII_S"/>
    <property type="match status" value="1"/>
</dbReference>
<protein>
    <recommendedName>
        <fullName evidence="6">Exodeoxyribonuclease 7 small subunit</fullName>
        <ecNumber evidence="6">3.1.11.6</ecNumber>
    </recommendedName>
    <alternativeName>
        <fullName evidence="6">Exodeoxyribonuclease VII small subunit</fullName>
        <shortName evidence="6">Exonuclease VII small subunit</shortName>
    </alternativeName>
</protein>
<dbReference type="STRING" id="569857.TP70_01860"/>
<evidence type="ECO:0000313" key="11">
    <source>
        <dbReference type="Proteomes" id="UP000254100"/>
    </source>
</evidence>
<evidence type="ECO:0000256" key="6">
    <source>
        <dbReference type="HAMAP-Rule" id="MF_00337"/>
    </source>
</evidence>
<comment type="catalytic activity">
    <reaction evidence="6">
        <text>Exonucleolytic cleavage in either 5'- to 3'- or 3'- to 5'-direction to yield nucleoside 5'-phosphates.</text>
        <dbReference type="EC" id="3.1.11.6"/>
    </reaction>
</comment>
<comment type="subcellular location">
    <subcellularLocation>
        <location evidence="6">Cytoplasm</location>
    </subcellularLocation>
</comment>
<organism evidence="9 11">
    <name type="scientific">Staphylococcus microti</name>
    <dbReference type="NCBI Taxonomy" id="569857"/>
    <lineage>
        <taxon>Bacteria</taxon>
        <taxon>Bacillati</taxon>
        <taxon>Bacillota</taxon>
        <taxon>Bacilli</taxon>
        <taxon>Bacillales</taxon>
        <taxon>Staphylococcaceae</taxon>
        <taxon>Staphylococcus</taxon>
    </lineage>
</organism>
<dbReference type="OrthoDB" id="9798666at2"/>